<dbReference type="AlphaFoldDB" id="X1LA57"/>
<proteinExistence type="predicted"/>
<organism evidence="1">
    <name type="scientific">marine sediment metagenome</name>
    <dbReference type="NCBI Taxonomy" id="412755"/>
    <lineage>
        <taxon>unclassified sequences</taxon>
        <taxon>metagenomes</taxon>
        <taxon>ecological metagenomes</taxon>
    </lineage>
</organism>
<sequence>MRFFKRVDAEGNTTTVESYSHTKEVAGGIKISRKEYQAFIACLPVYEPGPDIELWRDEVDRRLANLE</sequence>
<accession>X1LA57</accession>
<protein>
    <submittedName>
        <fullName evidence="1">Uncharacterized protein</fullName>
    </submittedName>
</protein>
<evidence type="ECO:0000313" key="1">
    <source>
        <dbReference type="EMBL" id="GAI16212.1"/>
    </source>
</evidence>
<gene>
    <name evidence="1" type="ORF">S06H3_18636</name>
</gene>
<reference evidence="1" key="1">
    <citation type="journal article" date="2014" name="Front. Microbiol.">
        <title>High frequency of phylogenetically diverse reductive dehalogenase-homologous genes in deep subseafloor sedimentary metagenomes.</title>
        <authorList>
            <person name="Kawai M."/>
            <person name="Futagami T."/>
            <person name="Toyoda A."/>
            <person name="Takaki Y."/>
            <person name="Nishi S."/>
            <person name="Hori S."/>
            <person name="Arai W."/>
            <person name="Tsubouchi T."/>
            <person name="Morono Y."/>
            <person name="Uchiyama I."/>
            <person name="Ito T."/>
            <person name="Fujiyama A."/>
            <person name="Inagaki F."/>
            <person name="Takami H."/>
        </authorList>
    </citation>
    <scope>NUCLEOTIDE SEQUENCE</scope>
    <source>
        <strain evidence="1">Expedition CK06-06</strain>
    </source>
</reference>
<comment type="caution">
    <text evidence="1">The sequence shown here is derived from an EMBL/GenBank/DDBJ whole genome shotgun (WGS) entry which is preliminary data.</text>
</comment>
<feature type="non-terminal residue" evidence="1">
    <location>
        <position position="67"/>
    </location>
</feature>
<dbReference type="EMBL" id="BARV01009450">
    <property type="protein sequence ID" value="GAI16212.1"/>
    <property type="molecule type" value="Genomic_DNA"/>
</dbReference>
<name>X1LA57_9ZZZZ</name>